<feature type="compositionally biased region" description="Polar residues" evidence="2">
    <location>
        <begin position="524"/>
        <end position="540"/>
    </location>
</feature>
<feature type="region of interest" description="Disordered" evidence="2">
    <location>
        <begin position="639"/>
        <end position="658"/>
    </location>
</feature>
<feature type="compositionally biased region" description="Polar residues" evidence="2">
    <location>
        <begin position="800"/>
        <end position="816"/>
    </location>
</feature>
<feature type="region of interest" description="Disordered" evidence="2">
    <location>
        <begin position="1750"/>
        <end position="1806"/>
    </location>
</feature>
<feature type="compositionally biased region" description="Low complexity" evidence="2">
    <location>
        <begin position="131"/>
        <end position="181"/>
    </location>
</feature>
<reference evidence="3 4" key="1">
    <citation type="journal article" date="2018" name="Mol. Biol. Evol.">
        <title>Broad Genomic Sampling Reveals a Smut Pathogenic Ancestry of the Fungal Clade Ustilaginomycotina.</title>
        <authorList>
            <person name="Kijpornyongpan T."/>
            <person name="Mondo S.J."/>
            <person name="Barry K."/>
            <person name="Sandor L."/>
            <person name="Lee J."/>
            <person name="Lipzen A."/>
            <person name="Pangilinan J."/>
            <person name="LaButti K."/>
            <person name="Hainaut M."/>
            <person name="Henrissat B."/>
            <person name="Grigoriev I.V."/>
            <person name="Spatafora J.W."/>
            <person name="Aime M.C."/>
        </authorList>
    </citation>
    <scope>NUCLEOTIDE SEQUENCE [LARGE SCALE GENOMIC DNA]</scope>
    <source>
        <strain evidence="3 4">MCA 4718</strain>
    </source>
</reference>
<feature type="region of interest" description="Disordered" evidence="2">
    <location>
        <begin position="1150"/>
        <end position="1298"/>
    </location>
</feature>
<feature type="coiled-coil region" evidence="1">
    <location>
        <begin position="1094"/>
        <end position="1132"/>
    </location>
</feature>
<feature type="compositionally biased region" description="Polar residues" evidence="2">
    <location>
        <begin position="1283"/>
        <end position="1295"/>
    </location>
</feature>
<name>A0A316U5V4_9BASI</name>
<feature type="compositionally biased region" description="Basic and acidic residues" evidence="2">
    <location>
        <begin position="1892"/>
        <end position="1906"/>
    </location>
</feature>
<feature type="region of interest" description="Disordered" evidence="2">
    <location>
        <begin position="234"/>
        <end position="294"/>
    </location>
</feature>
<feature type="region of interest" description="Disordered" evidence="2">
    <location>
        <begin position="1850"/>
        <end position="1906"/>
    </location>
</feature>
<feature type="region of interest" description="Disordered" evidence="2">
    <location>
        <begin position="1521"/>
        <end position="1559"/>
    </location>
</feature>
<feature type="compositionally biased region" description="Polar residues" evidence="2">
    <location>
        <begin position="45"/>
        <end position="62"/>
    </location>
</feature>
<feature type="compositionally biased region" description="Polar residues" evidence="2">
    <location>
        <begin position="432"/>
        <end position="446"/>
    </location>
</feature>
<keyword evidence="4" id="KW-1185">Reference proteome</keyword>
<feature type="region of interest" description="Disordered" evidence="2">
    <location>
        <begin position="1981"/>
        <end position="2005"/>
    </location>
</feature>
<feature type="compositionally biased region" description="Basic and acidic residues" evidence="2">
    <location>
        <begin position="1850"/>
        <end position="1885"/>
    </location>
</feature>
<feature type="region of interest" description="Disordered" evidence="2">
    <location>
        <begin position="732"/>
        <end position="881"/>
    </location>
</feature>
<feature type="region of interest" description="Disordered" evidence="2">
    <location>
        <begin position="1"/>
        <end position="68"/>
    </location>
</feature>
<feature type="region of interest" description="Disordered" evidence="2">
    <location>
        <begin position="1054"/>
        <end position="1089"/>
    </location>
</feature>
<proteinExistence type="predicted"/>
<feature type="region of interest" description="Disordered" evidence="2">
    <location>
        <begin position="1468"/>
        <end position="1488"/>
    </location>
</feature>
<gene>
    <name evidence="3" type="ORF">BCV69DRAFT_299074</name>
</gene>
<accession>A0A316U5V4</accession>
<dbReference type="OrthoDB" id="3367094at2759"/>
<evidence type="ECO:0000313" key="3">
    <source>
        <dbReference type="EMBL" id="PWN20592.1"/>
    </source>
</evidence>
<organism evidence="3 4">
    <name type="scientific">Pseudomicrostroma glucosiphilum</name>
    <dbReference type="NCBI Taxonomy" id="1684307"/>
    <lineage>
        <taxon>Eukaryota</taxon>
        <taxon>Fungi</taxon>
        <taxon>Dikarya</taxon>
        <taxon>Basidiomycota</taxon>
        <taxon>Ustilaginomycotina</taxon>
        <taxon>Exobasidiomycetes</taxon>
        <taxon>Microstromatales</taxon>
        <taxon>Microstromatales incertae sedis</taxon>
        <taxon>Pseudomicrostroma</taxon>
    </lineage>
</organism>
<feature type="compositionally biased region" description="Basic and acidic residues" evidence="2">
    <location>
        <begin position="737"/>
        <end position="748"/>
    </location>
</feature>
<feature type="compositionally biased region" description="Polar residues" evidence="2">
    <location>
        <begin position="1194"/>
        <end position="1207"/>
    </location>
</feature>
<protein>
    <submittedName>
        <fullName evidence="3">Uncharacterized protein</fullName>
    </submittedName>
</protein>
<feature type="compositionally biased region" description="Pro residues" evidence="2">
    <location>
        <begin position="499"/>
        <end position="512"/>
    </location>
</feature>
<feature type="region of interest" description="Disordered" evidence="2">
    <location>
        <begin position="411"/>
        <end position="469"/>
    </location>
</feature>
<feature type="compositionally biased region" description="Polar residues" evidence="2">
    <location>
        <begin position="903"/>
        <end position="912"/>
    </location>
</feature>
<feature type="region of interest" description="Disordered" evidence="2">
    <location>
        <begin position="897"/>
        <end position="927"/>
    </location>
</feature>
<evidence type="ECO:0000256" key="2">
    <source>
        <dbReference type="SAM" id="MobiDB-lite"/>
    </source>
</evidence>
<feature type="compositionally biased region" description="Polar residues" evidence="2">
    <location>
        <begin position="234"/>
        <end position="268"/>
    </location>
</feature>
<evidence type="ECO:0000256" key="1">
    <source>
        <dbReference type="SAM" id="Coils"/>
    </source>
</evidence>
<dbReference type="GeneID" id="37016029"/>
<feature type="compositionally biased region" description="Polar residues" evidence="2">
    <location>
        <begin position="1061"/>
        <end position="1082"/>
    </location>
</feature>
<feature type="compositionally biased region" description="Polar residues" evidence="2">
    <location>
        <begin position="1152"/>
        <end position="1175"/>
    </location>
</feature>
<dbReference type="Proteomes" id="UP000245942">
    <property type="component" value="Unassembled WGS sequence"/>
</dbReference>
<feature type="region of interest" description="Disordered" evidence="2">
    <location>
        <begin position="113"/>
        <end position="207"/>
    </location>
</feature>
<feature type="compositionally biased region" description="Low complexity" evidence="2">
    <location>
        <begin position="551"/>
        <end position="574"/>
    </location>
</feature>
<dbReference type="RefSeq" id="XP_025347752.1">
    <property type="nucleotide sequence ID" value="XM_025494295.1"/>
</dbReference>
<feature type="compositionally biased region" description="Polar residues" evidence="2">
    <location>
        <begin position="680"/>
        <end position="699"/>
    </location>
</feature>
<evidence type="ECO:0000313" key="4">
    <source>
        <dbReference type="Proteomes" id="UP000245942"/>
    </source>
</evidence>
<sequence length="2036" mass="217872">MAAEVSSPHSSRPGSDASNPHQDLYIPPSRLSLSLASDPRRPGNDPSTSSGTNGTGNASNPSPYTPLFGSVEFWTRREQADVERGAPLQAASIHRAAEVARWEWIQAHRTRLEREKRDDPIQTQPSRAGYSFLPSFSTSYSNSSYSGGRSMPWRQAVAAPREPPVASSSSSPPSSMEVTASGPVTHPRYNAQASLTEGPTLPRPYIDESSVISGSEMSSLEDRLQREDIVSTRGQTNAHFQSPLQDSTTAFGSRQSNETSQANQTSDFLPSLRRTSLQRHRDQRPLMPREAQSSRFLASGGTLHDDLTAWNHLCRDLAIAAGISPDEDGPGEEEARVASTSSRSMLPFGIEAGPRGLPHPIWGRRYLGPAGTWLRAELLARGREAAGLRSSDGVTPASALANEWRATVRNARTAVGGGSGVAASRPADRTTGGPSATSSADRTSGDSAEAGAPTVPRHPTSVVGTPNVNDSLGLPAVTLDGSLTDPWAASLARNNESLRPPPTLISPTPPLTAPIGSGRPPHSVQPTHPSQTPAMRSSGNDPLPDSAFHVPAAAASPPQRTAAAEEVARLARSARALRENLRNSRQPRRLGVGESSPSSSVSTDIATSPAATTTHGQRISDGNGMRLLRRLRALDGLEDRRTDRSETNSANVAEVFPFDSAPRPHELFPWYSPPSRGQELPSTSNSRSQSDFNDATANPTDDPANLDPDGDAVGQDWYRGVRARMQGSLAAAAAQAARDDPDGERVPREVIVSGDEDISTRHRSGRRSRGRGEDAEVDDEGAARRQRNRTALVIADGDDTTSSSNPWLASATTTAPRNVAEGWTLVSSSGQSPPSPPMPQSPVRATRDEGSDNVTMWFRGPSGNRGLSTSPSSTEEPRTDAVTLRTEGMMPRSIRSPLRPISAETSQPSTAEIQAASDPRTVRRPQRLRSLNEDDLVLASGNLAAQDAARPSRMHQQVAAIGNEPRPIPTWSSLARRAEYWGAGQPSSTNTDANPSALQAISSAPNLSVFDLHRDVPIDELRSRQLAIWHASQAEHVNRRSSGDGILADVMTDEPEEATPQELSNPVDQDSTTSPMHRSSSAVAAVQDRMADVSSRLEAELREREEELRASAERLTEELARRRARIDELRQREGRIGRVLESSEAALRRVQDMQSSAGQTGDAINSRTEHTTVSPAATPADMLSAGQRPPAEPVSQTRPQTLANSSLVRRRTLRDSAPQLRGPRAPRGGFNYLERTVETSRETPPAAESRTAFAPLMRRSASSSSLALSTSSTGREKDEDQNRSTLQSPGPTSSRRCLDDSILASPLAAQALLLSHPPLRSLITAEDQRRLDATSALIVEAMDSAGHSAYRDAVLSAHRRRLENWSPAQIPLSSTTMESSYPLRFEISRHMRSDEPSDQGSMPATTLARMRNVLRNDESSVSFDASRGTEVVLRFLAAMPQSGASRDPAPSSSHLTTTRTPLMASLTAQDGGVSPLSGPSMSRLEEEQAWNTARARLMTGSSNPVTPPSMGDVTESTLPAPEAATQAASSSPLASPPAGRSVAGSVPANMPQIPRGLTDRETSVIRHILALRGTASTVAERVSQLSRLSNDDISVIRGLAIRAALPPGFFAVQSQSSAATPRVGGLGDVAAGNGAVNVTPSASGTDPVPPRLARSELPSLLFTEPVPLTEEQLALVKELCVQVCPDDDARPTASAQVLSLVAKDKVDRFIALRAQSFAQAATHKASAEGPDSQGPVFALSSLIVKAREAPSPLQGPDQGGDVGRANESGAGSGSAIPAHASSTSPQQSTSRPPLQSSTSPSVDAARREPRNHIHALIFFSISPITREQLAEWDNVHKTDAIRYLRTLRRERSSRHHEEDRGSRSRLEPWELDPLKDSEQEERDLGDPTAVARRREEMHRADDAGVQRLLDAREAAGGSTSDSRSLPQLRPAAIFPIDLTRGGAIVNLEQEGLRTHGDAQQRRQRPIGRYMAIKILAGDGPVGSAARRGDADDNTAVSSAPGSEAAAATRRCIDLFYIGVRGWPATGTGSQDGRWRD</sequence>
<feature type="compositionally biased region" description="Low complexity" evidence="2">
    <location>
        <begin position="1260"/>
        <end position="1273"/>
    </location>
</feature>
<feature type="compositionally biased region" description="Low complexity" evidence="2">
    <location>
        <begin position="1781"/>
        <end position="1801"/>
    </location>
</feature>
<keyword evidence="1" id="KW-0175">Coiled coil</keyword>
<feature type="compositionally biased region" description="Low complexity" evidence="2">
    <location>
        <begin position="1523"/>
        <end position="1538"/>
    </location>
</feature>
<feature type="compositionally biased region" description="Polar residues" evidence="2">
    <location>
        <begin position="603"/>
        <end position="617"/>
    </location>
</feature>
<feature type="region of interest" description="Disordered" evidence="2">
    <location>
        <begin position="663"/>
        <end position="714"/>
    </location>
</feature>
<feature type="region of interest" description="Disordered" evidence="2">
    <location>
        <begin position="494"/>
        <end position="624"/>
    </location>
</feature>
<dbReference type="EMBL" id="KZ819327">
    <property type="protein sequence ID" value="PWN20592.1"/>
    <property type="molecule type" value="Genomic_DNA"/>
</dbReference>
<feature type="compositionally biased region" description="Polar residues" evidence="2">
    <location>
        <begin position="7"/>
        <end position="21"/>
    </location>
</feature>